<keyword evidence="3" id="KW-0597">Phosphoprotein</keyword>
<proteinExistence type="predicted"/>
<keyword evidence="11" id="KW-1185">Reference proteome</keyword>
<evidence type="ECO:0000256" key="3">
    <source>
        <dbReference type="ARBA" id="ARBA00022553"/>
    </source>
</evidence>
<dbReference type="RefSeq" id="WP_376997788.1">
    <property type="nucleotide sequence ID" value="NZ_JBHSLC010000081.1"/>
</dbReference>
<dbReference type="InterPro" id="IPR003594">
    <property type="entry name" value="HATPase_dom"/>
</dbReference>
<evidence type="ECO:0000313" key="10">
    <source>
        <dbReference type="EMBL" id="MFC5358096.1"/>
    </source>
</evidence>
<keyword evidence="5" id="KW-0547">Nucleotide-binding</keyword>
<evidence type="ECO:0000256" key="6">
    <source>
        <dbReference type="ARBA" id="ARBA00022777"/>
    </source>
</evidence>
<keyword evidence="7" id="KW-0067">ATP-binding</keyword>
<dbReference type="Pfam" id="PF02518">
    <property type="entry name" value="HATPase_c"/>
    <property type="match status" value="1"/>
</dbReference>
<dbReference type="Proteomes" id="UP001596166">
    <property type="component" value="Unassembled WGS sequence"/>
</dbReference>
<dbReference type="SUPFAM" id="SSF55781">
    <property type="entry name" value="GAF domain-like"/>
    <property type="match status" value="1"/>
</dbReference>
<reference evidence="11" key="1">
    <citation type="journal article" date="2019" name="Int. J. Syst. Evol. Microbiol.">
        <title>The Global Catalogue of Microorganisms (GCM) 10K type strain sequencing project: providing services to taxonomists for standard genome sequencing and annotation.</title>
        <authorList>
            <consortium name="The Broad Institute Genomics Platform"/>
            <consortium name="The Broad Institute Genome Sequencing Center for Infectious Disease"/>
            <person name="Wu L."/>
            <person name="Ma J."/>
        </authorList>
    </citation>
    <scope>NUCLEOTIDE SEQUENCE [LARGE SCALE GENOMIC DNA]</scope>
    <source>
        <strain evidence="11">CCUG 58760</strain>
    </source>
</reference>
<dbReference type="InterPro" id="IPR003018">
    <property type="entry name" value="GAF"/>
</dbReference>
<dbReference type="PANTHER" id="PTHR41523">
    <property type="entry name" value="TWO-COMPONENT SYSTEM SENSOR PROTEIN"/>
    <property type="match status" value="1"/>
</dbReference>
<dbReference type="GO" id="GO:0004673">
    <property type="term" value="F:protein histidine kinase activity"/>
    <property type="evidence" value="ECO:0007669"/>
    <property type="project" value="UniProtKB-EC"/>
</dbReference>
<name>A0ABW0GBG0_9PROT</name>
<dbReference type="SMART" id="SM00387">
    <property type="entry name" value="HATPase_c"/>
    <property type="match status" value="1"/>
</dbReference>
<dbReference type="Gene3D" id="3.30.450.40">
    <property type="match status" value="1"/>
</dbReference>
<dbReference type="InterPro" id="IPR004358">
    <property type="entry name" value="Sig_transdc_His_kin-like_C"/>
</dbReference>
<evidence type="ECO:0000256" key="1">
    <source>
        <dbReference type="ARBA" id="ARBA00000085"/>
    </source>
</evidence>
<dbReference type="SUPFAM" id="SSF55874">
    <property type="entry name" value="ATPase domain of HSP90 chaperone/DNA topoisomerase II/histidine kinase"/>
    <property type="match status" value="1"/>
</dbReference>
<evidence type="ECO:0000256" key="4">
    <source>
        <dbReference type="ARBA" id="ARBA00022679"/>
    </source>
</evidence>
<organism evidence="10 11">
    <name type="scientific">Azospirillum himalayense</name>
    <dbReference type="NCBI Taxonomy" id="654847"/>
    <lineage>
        <taxon>Bacteria</taxon>
        <taxon>Pseudomonadati</taxon>
        <taxon>Pseudomonadota</taxon>
        <taxon>Alphaproteobacteria</taxon>
        <taxon>Rhodospirillales</taxon>
        <taxon>Azospirillaceae</taxon>
        <taxon>Azospirillum</taxon>
    </lineage>
</organism>
<protein>
    <recommendedName>
        <fullName evidence="2">histidine kinase</fullName>
        <ecNumber evidence="2">2.7.13.3</ecNumber>
    </recommendedName>
</protein>
<dbReference type="PRINTS" id="PR00344">
    <property type="entry name" value="BCTRLSENSOR"/>
</dbReference>
<dbReference type="EMBL" id="JBHSLC010000081">
    <property type="protein sequence ID" value="MFC5358096.1"/>
    <property type="molecule type" value="Genomic_DNA"/>
</dbReference>
<feature type="domain" description="Histidine kinase/HSP90-like ATPase" evidence="9">
    <location>
        <begin position="347"/>
        <end position="442"/>
    </location>
</feature>
<dbReference type="InterPro" id="IPR036890">
    <property type="entry name" value="HATPase_C_sf"/>
</dbReference>
<evidence type="ECO:0000313" key="11">
    <source>
        <dbReference type="Proteomes" id="UP001596166"/>
    </source>
</evidence>
<comment type="caution">
    <text evidence="10">The sequence shown here is derived from an EMBL/GenBank/DDBJ whole genome shotgun (WGS) entry which is preliminary data.</text>
</comment>
<dbReference type="PANTHER" id="PTHR41523:SF8">
    <property type="entry name" value="ETHYLENE RESPONSE SENSOR PROTEIN"/>
    <property type="match status" value="1"/>
</dbReference>
<dbReference type="Gene3D" id="3.30.565.10">
    <property type="entry name" value="Histidine kinase-like ATPase, C-terminal domain"/>
    <property type="match status" value="1"/>
</dbReference>
<dbReference type="InterPro" id="IPR029016">
    <property type="entry name" value="GAF-like_dom_sf"/>
</dbReference>
<evidence type="ECO:0000259" key="8">
    <source>
        <dbReference type="SMART" id="SM00065"/>
    </source>
</evidence>
<accession>A0ABW0GBG0</accession>
<dbReference type="SMART" id="SM00065">
    <property type="entry name" value="GAF"/>
    <property type="match status" value="1"/>
</dbReference>
<keyword evidence="4 10" id="KW-0808">Transferase</keyword>
<evidence type="ECO:0000256" key="5">
    <source>
        <dbReference type="ARBA" id="ARBA00022741"/>
    </source>
</evidence>
<evidence type="ECO:0000259" key="9">
    <source>
        <dbReference type="SMART" id="SM00387"/>
    </source>
</evidence>
<feature type="domain" description="GAF" evidence="8">
    <location>
        <begin position="88"/>
        <end position="236"/>
    </location>
</feature>
<sequence length="442" mass="48142">MPDNSLGVPYIISFFQPIESTCPASDMDPPFESPVIRIATEPPAPVQVYDAMAEDPKSTQDDGAVLARVLRYQAILTDYSRLAAEAKELGRLLHLTCVQAARGIGIKHAKIMRYRPTMGDMLVEAGVGWRPGVVGHVKAATDVGEAPGRAFQTRQPVVTEDLPNDPEIRYHPVLAEHGIISALNVPIAVDGVVWGTLEVDSETPRHFSEIDVQFLTAMGNILGMAVRSMLQDRHVEAIAKKAIAEVEQQKTLTRELLHRDKNDFQLIMSLLVTQMSKQLDPDAKQAFRHVTDRVAAISVAHDQLSMRPETGTIDMGDYLQALCGNFTRRREDVQVEARCEHAELVRERAVPLGLITNELVTNAIKHAFPSGPGTVRVELTVDHDTKQGCLTIADDGVGMGPPRSGSAGLRLVQSLAAQVGGTVQQNSPGHGTVFNITFPLVV</sequence>
<evidence type="ECO:0000256" key="2">
    <source>
        <dbReference type="ARBA" id="ARBA00012438"/>
    </source>
</evidence>
<dbReference type="Pfam" id="PF01590">
    <property type="entry name" value="GAF"/>
    <property type="match status" value="1"/>
</dbReference>
<dbReference type="EC" id="2.7.13.3" evidence="2"/>
<keyword evidence="6 10" id="KW-0418">Kinase</keyword>
<comment type="catalytic activity">
    <reaction evidence="1">
        <text>ATP + protein L-histidine = ADP + protein N-phospho-L-histidine.</text>
        <dbReference type="EC" id="2.7.13.3"/>
    </reaction>
</comment>
<dbReference type="InterPro" id="IPR011495">
    <property type="entry name" value="Sig_transdc_His_kin_sub2_dim/P"/>
</dbReference>
<dbReference type="Pfam" id="PF07568">
    <property type="entry name" value="HisKA_2"/>
    <property type="match status" value="1"/>
</dbReference>
<gene>
    <name evidence="10" type="ORF">ACFPMG_24215</name>
</gene>
<evidence type="ECO:0000256" key="7">
    <source>
        <dbReference type="ARBA" id="ARBA00022840"/>
    </source>
</evidence>